<dbReference type="SUPFAM" id="SSF48179">
    <property type="entry name" value="6-phosphogluconate dehydrogenase C-terminal domain-like"/>
    <property type="match status" value="1"/>
</dbReference>
<name>A0A498RI62_9FIRM</name>
<dbReference type="Pfam" id="PF01232">
    <property type="entry name" value="Mannitol_dh"/>
    <property type="match status" value="1"/>
</dbReference>
<dbReference type="GO" id="GO:0019592">
    <property type="term" value="P:mannitol catabolic process"/>
    <property type="evidence" value="ECO:0007669"/>
    <property type="project" value="TreeGrafter"/>
</dbReference>
<reference evidence="6 7" key="1">
    <citation type="submission" date="2018-06" db="EMBL/GenBank/DDBJ databases">
        <authorList>
            <person name="Strepis N."/>
        </authorList>
    </citation>
    <scope>NUCLEOTIDE SEQUENCE [LARGE SCALE GENOMIC DNA]</scope>
    <source>
        <strain evidence="6">LUCI</strain>
    </source>
</reference>
<sequence length="486" mass="54989">MKKINELYQRTSRPIKVMQFGEGNFLRAFVDYGIDVANEELGFNSNVAVIVPLPGKPDRFANQDNIYTVCLRGQKDGKPYEENRVVTCIEKVLGAYEDYDAFMELAYLDTLEFVVSNTTEAGIVFEDGDKLEDCPPKTFPAKLTKFLYERYKHFQGADDKGLTMLPVELIEKNGENLKKCVFQYVELWQLPDGFKSWLEQACIFAGTLVDRIVTGYPRQEAADMCRALGYEDELLDKAEPFGLWVIGDLRVADKLKVASSKWDVEFTDQLETFKERKVRILNGAHTSMVLGAYLAGMDYVGQCMADPAIRTQLEQSVFGEIVPTVHMPQEKAESFAHAVFERFENPFVNHALLSISLNSISKWRARVLPSFKDSLAQKGKLPKWLTYSFAALLAFYRTKQEGEHCLIGTRGDQPYEIHDDAEKLAFLREHAGLSNGAYAQAVMSRSDFWGEDLTQIAGFAEAVTVHLDRMAEVGVKAHIEELGRRV</sequence>
<dbReference type="AlphaFoldDB" id="A0A498RI62"/>
<comment type="catalytic activity">
    <reaction evidence="3">
        <text>D-mannitol 1-phosphate + NAD(+) = beta-D-fructose 6-phosphate + NADH + H(+)</text>
        <dbReference type="Rhea" id="RHEA:19661"/>
        <dbReference type="ChEBI" id="CHEBI:15378"/>
        <dbReference type="ChEBI" id="CHEBI:57540"/>
        <dbReference type="ChEBI" id="CHEBI:57634"/>
        <dbReference type="ChEBI" id="CHEBI:57945"/>
        <dbReference type="ChEBI" id="CHEBI:61381"/>
        <dbReference type="EC" id="1.1.1.17"/>
    </reaction>
</comment>
<dbReference type="InterPro" id="IPR036291">
    <property type="entry name" value="NAD(P)-bd_dom_sf"/>
</dbReference>
<evidence type="ECO:0000256" key="3">
    <source>
        <dbReference type="ARBA" id="ARBA00048615"/>
    </source>
</evidence>
<dbReference type="InterPro" id="IPR013118">
    <property type="entry name" value="Mannitol_DH_C"/>
</dbReference>
<dbReference type="GO" id="GO:0008926">
    <property type="term" value="F:mannitol-1-phosphate 5-dehydrogenase activity"/>
    <property type="evidence" value="ECO:0007669"/>
    <property type="project" value="UniProtKB-EC"/>
</dbReference>
<dbReference type="PANTHER" id="PTHR30524">
    <property type="entry name" value="MANNITOL-1-PHOSPHATE 5-DEHYDROGENASE"/>
    <property type="match status" value="1"/>
</dbReference>
<dbReference type="Gene3D" id="3.40.50.720">
    <property type="entry name" value="NAD(P)-binding Rossmann-like Domain"/>
    <property type="match status" value="1"/>
</dbReference>
<dbReference type="GO" id="GO:0005829">
    <property type="term" value="C:cytosol"/>
    <property type="evidence" value="ECO:0007669"/>
    <property type="project" value="TreeGrafter"/>
</dbReference>
<protein>
    <recommendedName>
        <fullName evidence="8">Tagaturonate reductase</fullName>
    </recommendedName>
</protein>
<dbReference type="InterPro" id="IPR013328">
    <property type="entry name" value="6PGD_dom2"/>
</dbReference>
<dbReference type="Pfam" id="PF08125">
    <property type="entry name" value="Mannitol_dh_C"/>
    <property type="match status" value="1"/>
</dbReference>
<dbReference type="Gene3D" id="1.10.1040.10">
    <property type="entry name" value="N-(1-d-carboxylethyl)-l-norvaline Dehydrogenase, domain 2"/>
    <property type="match status" value="1"/>
</dbReference>
<keyword evidence="7" id="KW-1185">Reference proteome</keyword>
<dbReference type="RefSeq" id="WP_122630638.1">
    <property type="nucleotide sequence ID" value="NZ_UPPP01000134.1"/>
</dbReference>
<keyword evidence="2" id="KW-0520">NAD</keyword>
<organism evidence="6 7">
    <name type="scientific">Lucifera butyrica</name>
    <dbReference type="NCBI Taxonomy" id="1351585"/>
    <lineage>
        <taxon>Bacteria</taxon>
        <taxon>Bacillati</taxon>
        <taxon>Bacillota</taxon>
        <taxon>Negativicutes</taxon>
        <taxon>Veillonellales</taxon>
        <taxon>Veillonellaceae</taxon>
        <taxon>Lucifera</taxon>
    </lineage>
</organism>
<proteinExistence type="predicted"/>
<evidence type="ECO:0000256" key="2">
    <source>
        <dbReference type="ARBA" id="ARBA00023027"/>
    </source>
</evidence>
<dbReference type="InterPro" id="IPR013131">
    <property type="entry name" value="Mannitol_DH_N"/>
</dbReference>
<dbReference type="Proteomes" id="UP000277811">
    <property type="component" value="Unassembled WGS sequence"/>
</dbReference>
<dbReference type="EMBL" id="UPPP01000134">
    <property type="protein sequence ID" value="VBB09782.1"/>
    <property type="molecule type" value="Genomic_DNA"/>
</dbReference>
<evidence type="ECO:0000259" key="4">
    <source>
        <dbReference type="Pfam" id="PF01232"/>
    </source>
</evidence>
<feature type="domain" description="Mannitol dehydrogenase C-terminal" evidence="5">
    <location>
        <begin position="270"/>
        <end position="470"/>
    </location>
</feature>
<gene>
    <name evidence="6" type="ORF">LUCI_5080</name>
</gene>
<evidence type="ECO:0000259" key="5">
    <source>
        <dbReference type="Pfam" id="PF08125"/>
    </source>
</evidence>
<evidence type="ECO:0008006" key="8">
    <source>
        <dbReference type="Google" id="ProtNLM"/>
    </source>
</evidence>
<dbReference type="PANTHER" id="PTHR30524:SF0">
    <property type="entry name" value="ALTRONATE OXIDOREDUCTASE-RELATED"/>
    <property type="match status" value="1"/>
</dbReference>
<dbReference type="SUPFAM" id="SSF51735">
    <property type="entry name" value="NAD(P)-binding Rossmann-fold domains"/>
    <property type="match status" value="1"/>
</dbReference>
<keyword evidence="1" id="KW-0560">Oxidoreductase</keyword>
<evidence type="ECO:0000256" key="1">
    <source>
        <dbReference type="ARBA" id="ARBA00023002"/>
    </source>
</evidence>
<evidence type="ECO:0000313" key="6">
    <source>
        <dbReference type="EMBL" id="VBB09782.1"/>
    </source>
</evidence>
<feature type="domain" description="Mannitol dehydrogenase N-terminal" evidence="4">
    <location>
        <begin position="16"/>
        <end position="253"/>
    </location>
</feature>
<accession>A0A498RI62</accession>
<dbReference type="OrthoDB" id="9768714at2"/>
<dbReference type="InterPro" id="IPR008927">
    <property type="entry name" value="6-PGluconate_DH-like_C_sf"/>
</dbReference>
<dbReference type="NCBIfam" id="NF002969">
    <property type="entry name" value="PRK03643.1"/>
    <property type="match status" value="1"/>
</dbReference>
<evidence type="ECO:0000313" key="7">
    <source>
        <dbReference type="Proteomes" id="UP000277811"/>
    </source>
</evidence>